<gene>
    <name evidence="3" type="ORF">SAMN02745229_03188</name>
</gene>
<name>A0A1M6BME5_BUTFI</name>
<dbReference type="AlphaFoldDB" id="A0A1M6BME5"/>
<dbReference type="SUPFAM" id="SSF46785">
    <property type="entry name" value="Winged helix' DNA-binding domain"/>
    <property type="match status" value="2"/>
</dbReference>
<dbReference type="EMBL" id="FQXK01000031">
    <property type="protein sequence ID" value="SHI49718.1"/>
    <property type="molecule type" value="Genomic_DNA"/>
</dbReference>
<evidence type="ECO:0000313" key="4">
    <source>
        <dbReference type="Proteomes" id="UP000184278"/>
    </source>
</evidence>
<evidence type="ECO:0000259" key="2">
    <source>
        <dbReference type="Pfam" id="PF01051"/>
    </source>
</evidence>
<dbReference type="Pfam" id="PF21205">
    <property type="entry name" value="Rep3_C"/>
    <property type="match status" value="1"/>
</dbReference>
<dbReference type="Pfam" id="PF01051">
    <property type="entry name" value="Rep3_N"/>
    <property type="match status" value="1"/>
</dbReference>
<dbReference type="InterPro" id="IPR036388">
    <property type="entry name" value="WH-like_DNA-bd_sf"/>
</dbReference>
<dbReference type="STRING" id="1121131.SAMN02745229_03188"/>
<evidence type="ECO:0000313" key="3">
    <source>
        <dbReference type="EMBL" id="SHI49718.1"/>
    </source>
</evidence>
<protein>
    <submittedName>
        <fullName evidence="3">Initiator Replication protein</fullName>
    </submittedName>
</protein>
<evidence type="ECO:0000256" key="1">
    <source>
        <dbReference type="ARBA" id="ARBA00038283"/>
    </source>
</evidence>
<dbReference type="GO" id="GO:0003887">
    <property type="term" value="F:DNA-directed DNA polymerase activity"/>
    <property type="evidence" value="ECO:0007669"/>
    <property type="project" value="InterPro"/>
</dbReference>
<dbReference type="InterPro" id="IPR036390">
    <property type="entry name" value="WH_DNA-bd_sf"/>
</dbReference>
<feature type="domain" description="Initiator Rep protein WH1" evidence="2">
    <location>
        <begin position="26"/>
        <end position="173"/>
    </location>
</feature>
<comment type="similarity">
    <text evidence="1">Belongs to the initiator RepB protein family.</text>
</comment>
<reference evidence="4" key="1">
    <citation type="submission" date="2016-11" db="EMBL/GenBank/DDBJ databases">
        <authorList>
            <person name="Varghese N."/>
            <person name="Submissions S."/>
        </authorList>
    </citation>
    <scope>NUCLEOTIDE SEQUENCE [LARGE SCALE GENOMIC DNA]</scope>
    <source>
        <strain evidence="4">DSM 3071</strain>
    </source>
</reference>
<organism evidence="3 4">
    <name type="scientific">Butyrivibrio fibrisolvens DSM 3071</name>
    <dbReference type="NCBI Taxonomy" id="1121131"/>
    <lineage>
        <taxon>Bacteria</taxon>
        <taxon>Bacillati</taxon>
        <taxon>Bacillota</taxon>
        <taxon>Clostridia</taxon>
        <taxon>Lachnospirales</taxon>
        <taxon>Lachnospiraceae</taxon>
        <taxon>Butyrivibrio</taxon>
    </lineage>
</organism>
<dbReference type="InterPro" id="IPR000525">
    <property type="entry name" value="Initiator_Rep_WH1"/>
</dbReference>
<proteinExistence type="inferred from homology"/>
<dbReference type="Gene3D" id="1.10.10.10">
    <property type="entry name" value="Winged helix-like DNA-binding domain superfamily/Winged helix DNA-binding domain"/>
    <property type="match status" value="2"/>
</dbReference>
<sequence length="395" mass="44970">MGVSKRKLESKTKNTENSTMLSNVTYKKSNTLITAKGKSTLLGQKLFAIGILMAKELDDGSLEAIIPGTYLRKALGRNNGSFYDQIVALVEPQKNKASLLDWRIIYKDKEEQKIEASNVITDVTFHDGRLTLRYNSKIKKYITGLKNNYTVLNLSESLTFTSIYTYRLYEVLKAEMDYQRAISHSEGPYEVTYELTDLKLMLGIIDPQENADIAKALKKESPDYEKIEKKAEESGINKMSNYTDFRRYALERAKKELNKKSSIHVDYKPVRMGRGGKVVSICFKLSRVGHEKAKEVEDAPKKDIFEQIDEMQQLFSEKITASDAKAILEAAGMDMKKVRYAYGISRKSGRIDNIVGWMISAIKNGYTENVSGASDADFEQNTYDFEELEKRFVEN</sequence>
<dbReference type="GO" id="GO:0006270">
    <property type="term" value="P:DNA replication initiation"/>
    <property type="evidence" value="ECO:0007669"/>
    <property type="project" value="InterPro"/>
</dbReference>
<accession>A0A1M6BME5</accession>
<dbReference type="Proteomes" id="UP000184278">
    <property type="component" value="Unassembled WGS sequence"/>
</dbReference>
<keyword evidence="4" id="KW-1185">Reference proteome</keyword>